<organism evidence="2 3">
    <name type="scientific">Candidatus Pseudogracilibacillus intestinigallinarum</name>
    <dbReference type="NCBI Taxonomy" id="2838742"/>
    <lineage>
        <taxon>Bacteria</taxon>
        <taxon>Bacillati</taxon>
        <taxon>Bacillota</taxon>
        <taxon>Bacilli</taxon>
        <taxon>Bacillales</taxon>
        <taxon>Bacillaceae</taxon>
        <taxon>Pseudogracilibacillus</taxon>
    </lineage>
</organism>
<feature type="transmembrane region" description="Helical" evidence="1">
    <location>
        <begin position="69"/>
        <end position="87"/>
    </location>
</feature>
<dbReference type="Proteomes" id="UP000823937">
    <property type="component" value="Unassembled WGS sequence"/>
</dbReference>
<feature type="transmembrane region" description="Helical" evidence="1">
    <location>
        <begin position="158"/>
        <end position="177"/>
    </location>
</feature>
<dbReference type="InterPro" id="IPR053170">
    <property type="entry name" value="Transcription_regulator"/>
</dbReference>
<keyword evidence="1" id="KW-1133">Transmembrane helix</keyword>
<dbReference type="PANTHER" id="PTHR40031">
    <property type="entry name" value="HYPOTHETICAL MEMBRANE SPANNING PROTEIN"/>
    <property type="match status" value="1"/>
</dbReference>
<dbReference type="InterPro" id="IPR007404">
    <property type="entry name" value="YdjM-like"/>
</dbReference>
<reference evidence="2" key="2">
    <citation type="submission" date="2021-04" db="EMBL/GenBank/DDBJ databases">
        <authorList>
            <person name="Gilroy R."/>
        </authorList>
    </citation>
    <scope>NUCLEOTIDE SEQUENCE</scope>
    <source>
        <strain evidence="2">CHK169-2315</strain>
    </source>
</reference>
<evidence type="ECO:0000313" key="3">
    <source>
        <dbReference type="Proteomes" id="UP000823937"/>
    </source>
</evidence>
<gene>
    <name evidence="2" type="ORF">H9895_00505</name>
</gene>
<dbReference type="AlphaFoldDB" id="A0A9D1PJP1"/>
<keyword evidence="1" id="KW-0812">Transmembrane</keyword>
<proteinExistence type="predicted"/>
<keyword evidence="1" id="KW-0472">Membrane</keyword>
<keyword evidence="2" id="KW-0378">Hydrolase</keyword>
<evidence type="ECO:0000313" key="2">
    <source>
        <dbReference type="EMBL" id="HIV73544.1"/>
    </source>
</evidence>
<accession>A0A9D1PJP1</accession>
<protein>
    <submittedName>
        <fullName evidence="2">Metal-dependent hydrolase</fullName>
    </submittedName>
</protein>
<dbReference type="Pfam" id="PF04307">
    <property type="entry name" value="YdjM"/>
    <property type="match status" value="1"/>
</dbReference>
<feature type="transmembrane region" description="Helical" evidence="1">
    <location>
        <begin position="127"/>
        <end position="152"/>
    </location>
</feature>
<dbReference type="EMBL" id="DXHX01000009">
    <property type="protein sequence ID" value="HIV73544.1"/>
    <property type="molecule type" value="Genomic_DNA"/>
</dbReference>
<name>A0A9D1PJP1_9BACI</name>
<feature type="transmembrane region" description="Helical" evidence="1">
    <location>
        <begin position="93"/>
        <end position="115"/>
    </location>
</feature>
<dbReference type="GO" id="GO:0016787">
    <property type="term" value="F:hydrolase activity"/>
    <property type="evidence" value="ECO:0007669"/>
    <property type="project" value="UniProtKB-KW"/>
</dbReference>
<comment type="caution">
    <text evidence="2">The sequence shown here is derived from an EMBL/GenBank/DDBJ whole genome shotgun (WGS) entry which is preliminary data.</text>
</comment>
<sequence length="328" mass="37679">MDTGTHVVMGIALGGLATIDPIVANDPTLFNAVLVGTVVGSQAPDFDTVLKLRNNAVYIRNHRGVTHSIPAVIFWGILISSIIYLFVPEVSFLHLWLWTFLAVIIHVFVDIFNAYGTQALRPFKRKWVALGFINTFDSYIFFLHVAGIIAWALGANPAQTFIIVYTVIALYYVKRYLDKRDIVRKIHEYFPDTEYIATSPTMKQNDWRVAITTKNRFYVGTVNNGHIQLIDEFERVPLPDTKMINIAITDKNISAFLSFSPVYRWEIVENDRFTEVRFIDLRYRAKGYYPFVAVAQIDRDDQITNSYTGWIFSEQKLQRKLLFGDNVT</sequence>
<evidence type="ECO:0000256" key="1">
    <source>
        <dbReference type="SAM" id="Phobius"/>
    </source>
</evidence>
<dbReference type="PANTHER" id="PTHR40031:SF1">
    <property type="entry name" value="MEMBRANE-BOUND METAL-DEPENDENT HYDROLASE"/>
    <property type="match status" value="1"/>
</dbReference>
<reference evidence="2" key="1">
    <citation type="journal article" date="2021" name="PeerJ">
        <title>Extensive microbial diversity within the chicken gut microbiome revealed by metagenomics and culture.</title>
        <authorList>
            <person name="Gilroy R."/>
            <person name="Ravi A."/>
            <person name="Getino M."/>
            <person name="Pursley I."/>
            <person name="Horton D.L."/>
            <person name="Alikhan N.F."/>
            <person name="Baker D."/>
            <person name="Gharbi K."/>
            <person name="Hall N."/>
            <person name="Watson M."/>
            <person name="Adriaenssens E.M."/>
            <person name="Foster-Nyarko E."/>
            <person name="Jarju S."/>
            <person name="Secka A."/>
            <person name="Antonio M."/>
            <person name="Oren A."/>
            <person name="Chaudhuri R.R."/>
            <person name="La Ragione R."/>
            <person name="Hildebrand F."/>
            <person name="Pallen M.J."/>
        </authorList>
    </citation>
    <scope>NUCLEOTIDE SEQUENCE</scope>
    <source>
        <strain evidence="2">CHK169-2315</strain>
    </source>
</reference>